<dbReference type="GO" id="GO:0000976">
    <property type="term" value="F:transcription cis-regulatory region binding"/>
    <property type="evidence" value="ECO:0007669"/>
    <property type="project" value="TreeGrafter"/>
</dbReference>
<gene>
    <name evidence="7" type="ORF">PARHAE_00079</name>
</gene>
<evidence type="ECO:0000256" key="4">
    <source>
        <dbReference type="PROSITE-ProRule" id="PRU00335"/>
    </source>
</evidence>
<keyword evidence="1" id="KW-0805">Transcription regulation</keyword>
<dbReference type="GO" id="GO:0003700">
    <property type="term" value="F:DNA-binding transcription factor activity"/>
    <property type="evidence" value="ECO:0007669"/>
    <property type="project" value="TreeGrafter"/>
</dbReference>
<evidence type="ECO:0000259" key="6">
    <source>
        <dbReference type="PROSITE" id="PS50977"/>
    </source>
</evidence>
<dbReference type="InterPro" id="IPR009057">
    <property type="entry name" value="Homeodomain-like_sf"/>
</dbReference>
<evidence type="ECO:0000256" key="5">
    <source>
        <dbReference type="SAM" id="MobiDB-lite"/>
    </source>
</evidence>
<evidence type="ECO:0000313" key="8">
    <source>
        <dbReference type="Proteomes" id="UP000270743"/>
    </source>
</evidence>
<dbReference type="EMBL" id="UZWE01000012">
    <property type="protein sequence ID" value="VDS06908.1"/>
    <property type="molecule type" value="Genomic_DNA"/>
</dbReference>
<feature type="domain" description="HTH tetR-type" evidence="6">
    <location>
        <begin position="13"/>
        <end position="73"/>
    </location>
</feature>
<evidence type="ECO:0000313" key="7">
    <source>
        <dbReference type="EMBL" id="VDS06908.1"/>
    </source>
</evidence>
<evidence type="ECO:0000256" key="2">
    <source>
        <dbReference type="ARBA" id="ARBA00023125"/>
    </source>
</evidence>
<keyword evidence="3" id="KW-0804">Transcription</keyword>
<feature type="DNA-binding region" description="H-T-H motif" evidence="4">
    <location>
        <begin position="36"/>
        <end position="55"/>
    </location>
</feature>
<dbReference type="PANTHER" id="PTHR30055:SF238">
    <property type="entry name" value="MYCOFACTOCIN BIOSYNTHESIS TRANSCRIPTIONAL REGULATOR MFTR-RELATED"/>
    <property type="match status" value="1"/>
</dbReference>
<accession>A0A3S4CFL6</accession>
<dbReference type="PANTHER" id="PTHR30055">
    <property type="entry name" value="HTH-TYPE TRANSCRIPTIONAL REGULATOR RUTR"/>
    <property type="match status" value="1"/>
</dbReference>
<keyword evidence="2 4" id="KW-0238">DNA-binding</keyword>
<dbReference type="PROSITE" id="PS50977">
    <property type="entry name" value="HTH_TETR_2"/>
    <property type="match status" value="1"/>
</dbReference>
<dbReference type="RefSeq" id="WP_126152634.1">
    <property type="nucleotide sequence ID" value="NZ_UZWE01000012.1"/>
</dbReference>
<reference evidence="7 8" key="1">
    <citation type="submission" date="2018-12" db="EMBL/GenBank/DDBJ databases">
        <authorList>
            <person name="Criscuolo A."/>
        </authorList>
    </citation>
    <scope>NUCLEOTIDE SEQUENCE [LARGE SCALE GENOMIC DNA]</scope>
    <source>
        <strain evidence="7">ACIP1116241</strain>
    </source>
</reference>
<dbReference type="Gene3D" id="1.10.357.10">
    <property type="entry name" value="Tetracycline Repressor, domain 2"/>
    <property type="match status" value="1"/>
</dbReference>
<feature type="region of interest" description="Disordered" evidence="5">
    <location>
        <begin position="204"/>
        <end position="224"/>
    </location>
</feature>
<dbReference type="InterPro" id="IPR001647">
    <property type="entry name" value="HTH_TetR"/>
</dbReference>
<proteinExistence type="predicted"/>
<dbReference type="AlphaFoldDB" id="A0A3S4CFL6"/>
<protein>
    <submittedName>
        <fullName evidence="7">Bacterial regulatory proteins, tetR family</fullName>
    </submittedName>
</protein>
<name>A0A3S4CFL6_9RHOB</name>
<evidence type="ECO:0000256" key="1">
    <source>
        <dbReference type="ARBA" id="ARBA00023015"/>
    </source>
</evidence>
<dbReference type="SUPFAM" id="SSF46689">
    <property type="entry name" value="Homeodomain-like"/>
    <property type="match status" value="1"/>
</dbReference>
<feature type="compositionally biased region" description="Polar residues" evidence="5">
    <location>
        <begin position="208"/>
        <end position="218"/>
    </location>
</feature>
<dbReference type="InterPro" id="IPR050109">
    <property type="entry name" value="HTH-type_TetR-like_transc_reg"/>
</dbReference>
<organism evidence="7 8">
    <name type="scientific">Paracoccus haematequi</name>
    <dbReference type="NCBI Taxonomy" id="2491866"/>
    <lineage>
        <taxon>Bacteria</taxon>
        <taxon>Pseudomonadati</taxon>
        <taxon>Pseudomonadota</taxon>
        <taxon>Alphaproteobacteria</taxon>
        <taxon>Rhodobacterales</taxon>
        <taxon>Paracoccaceae</taxon>
        <taxon>Paracoccus</taxon>
    </lineage>
</organism>
<dbReference type="Proteomes" id="UP000270743">
    <property type="component" value="Unassembled WGS sequence"/>
</dbReference>
<keyword evidence="8" id="KW-1185">Reference proteome</keyword>
<evidence type="ECO:0000256" key="3">
    <source>
        <dbReference type="ARBA" id="ARBA00023163"/>
    </source>
</evidence>
<dbReference type="Pfam" id="PF00440">
    <property type="entry name" value="TetR_N"/>
    <property type="match status" value="1"/>
</dbReference>
<dbReference type="OrthoDB" id="9811084at2"/>
<sequence>MTVKSSLRDRRRLQTSREIQRAALTLALRHGHDSVTTEAIAAEAGISQRTFFNYYLNKDAAIIGNAPSFDDDTVARFRESSGPLLADLLQALRRLLSNSDLDRSTSQLIDRLLVRSPDLLPIFYGSLKRLRDQIADLAVMRLGEDARADAELLAEAISHALADTFRIWANDDGMSADSIVDIAAAKLQVLRGLLTPGVQPIPAASTVRPDTQAMTSTAAAPIRP</sequence>